<keyword evidence="3" id="KW-1185">Reference proteome</keyword>
<name>A0ABW2T2G8_9ACTN</name>
<evidence type="ECO:0000313" key="3">
    <source>
        <dbReference type="Proteomes" id="UP001596514"/>
    </source>
</evidence>
<evidence type="ECO:0000313" key="2">
    <source>
        <dbReference type="EMBL" id="MFC7602850.1"/>
    </source>
</evidence>
<reference evidence="3" key="1">
    <citation type="journal article" date="2019" name="Int. J. Syst. Evol. Microbiol.">
        <title>The Global Catalogue of Microorganisms (GCM) 10K type strain sequencing project: providing services to taxonomists for standard genome sequencing and annotation.</title>
        <authorList>
            <consortium name="The Broad Institute Genomics Platform"/>
            <consortium name="The Broad Institute Genome Sequencing Center for Infectious Disease"/>
            <person name="Wu L."/>
            <person name="Ma J."/>
        </authorList>
    </citation>
    <scope>NUCLEOTIDE SEQUENCE [LARGE SCALE GENOMIC DNA]</scope>
    <source>
        <strain evidence="3">JCM 10083</strain>
    </source>
</reference>
<gene>
    <name evidence="2" type="ORF">ACFQVD_22360</name>
</gene>
<accession>A0ABW2T2G8</accession>
<dbReference type="InterPro" id="IPR036444">
    <property type="entry name" value="PLipase_A2_dom_sf"/>
</dbReference>
<protein>
    <submittedName>
        <fullName evidence="2">Phospholipase A2</fullName>
        <ecNumber evidence="2">3.1.1.4</ecNumber>
    </submittedName>
</protein>
<proteinExistence type="predicted"/>
<dbReference type="InterPro" id="IPR015141">
    <property type="entry name" value="PLipase_A2_prok/fun"/>
</dbReference>
<dbReference type="SUPFAM" id="SSF48619">
    <property type="entry name" value="Phospholipase A2, PLA2"/>
    <property type="match status" value="1"/>
</dbReference>
<dbReference type="EC" id="3.1.1.4" evidence="2"/>
<comment type="caution">
    <text evidence="2">The sequence shown here is derived from an EMBL/GenBank/DDBJ whole genome shotgun (WGS) entry which is preliminary data.</text>
</comment>
<dbReference type="RefSeq" id="WP_343975471.1">
    <property type="nucleotide sequence ID" value="NZ_BAAAGK010000132.1"/>
</dbReference>
<organism evidence="2 3">
    <name type="scientific">Streptosporangium amethystogenes subsp. fukuiense</name>
    <dbReference type="NCBI Taxonomy" id="698418"/>
    <lineage>
        <taxon>Bacteria</taxon>
        <taxon>Bacillati</taxon>
        <taxon>Actinomycetota</taxon>
        <taxon>Actinomycetes</taxon>
        <taxon>Streptosporangiales</taxon>
        <taxon>Streptosporangiaceae</taxon>
        <taxon>Streptosporangium</taxon>
    </lineage>
</organism>
<dbReference type="Proteomes" id="UP001596514">
    <property type="component" value="Unassembled WGS sequence"/>
</dbReference>
<dbReference type="EMBL" id="JBHTEE010000001">
    <property type="protein sequence ID" value="MFC7602850.1"/>
    <property type="molecule type" value="Genomic_DNA"/>
</dbReference>
<feature type="signal peptide" evidence="1">
    <location>
        <begin position="1"/>
        <end position="26"/>
    </location>
</feature>
<sequence length="151" mass="16724">MRDPVKKGVLALITTLALATGGPAAASAEISSAGVYEDARHIMGLNYPDFERHPRVAPFDWSTDGCTGIGQFFRRACVIHDFGYRNFGNHGALKLSPFPATKEWIDERFWHEMRRICFDTYGPSGGATQGCLGGAYTAYKYVRDHGGEHFF</sequence>
<dbReference type="Pfam" id="PF09056">
    <property type="entry name" value="Phospholip_A2_3"/>
    <property type="match status" value="1"/>
</dbReference>
<feature type="chain" id="PRO_5046990471" evidence="1">
    <location>
        <begin position="27"/>
        <end position="151"/>
    </location>
</feature>
<keyword evidence="2" id="KW-0378">Hydrolase</keyword>
<dbReference type="Gene3D" id="1.20.90.10">
    <property type="entry name" value="Phospholipase A2 domain"/>
    <property type="match status" value="1"/>
</dbReference>
<evidence type="ECO:0000256" key="1">
    <source>
        <dbReference type="SAM" id="SignalP"/>
    </source>
</evidence>
<dbReference type="GO" id="GO:0004623">
    <property type="term" value="F:phospholipase A2 activity"/>
    <property type="evidence" value="ECO:0007669"/>
    <property type="project" value="UniProtKB-EC"/>
</dbReference>
<keyword evidence="1" id="KW-0732">Signal</keyword>